<proteinExistence type="predicted"/>
<dbReference type="AlphaFoldDB" id="A0A6B3L4Z8"/>
<dbReference type="RefSeq" id="WP_164364420.1">
    <property type="nucleotide sequence ID" value="NZ_CP066776.1"/>
</dbReference>
<accession>A0A6B3L4Z8</accession>
<keyword evidence="2" id="KW-1185">Reference proteome</keyword>
<dbReference type="EMBL" id="CP066776">
    <property type="protein sequence ID" value="QQL44621.1"/>
    <property type="molecule type" value="Genomic_DNA"/>
</dbReference>
<dbReference type="InterPro" id="IPR018649">
    <property type="entry name" value="SHOCT"/>
</dbReference>
<dbReference type="Proteomes" id="UP000475117">
    <property type="component" value="Chromosome"/>
</dbReference>
<sequence>MSLTEDIEKLVTLRDRGDLTEEEFREAKARVLSDKSASAPGDPPENPSSTIPTITSNQWWVVFGSFAGNVLYHTIVRGDATRGFLVGTVAAVLIFCAFWVIQALNNTQQNKSEMATPRKPSD</sequence>
<protein>
    <submittedName>
        <fullName evidence="1">SHOCT domain-containing protein</fullName>
    </submittedName>
</protein>
<reference evidence="1 2" key="1">
    <citation type="submission" date="2020-12" db="EMBL/GenBank/DDBJ databases">
        <title>Sulforoseuscoccus oceanibium gen. nov., sp. nov., a representative of the phylum Verrucomicrobia with special cytoplasmic membrane, and proposal of Sulforoseuscoccusaceae fam. nov.</title>
        <authorList>
            <person name="Xi F."/>
        </authorList>
    </citation>
    <scope>NUCLEOTIDE SEQUENCE [LARGE SCALE GENOMIC DNA]</scope>
    <source>
        <strain evidence="1 2">T37</strain>
    </source>
</reference>
<dbReference type="Pfam" id="PF09851">
    <property type="entry name" value="SHOCT"/>
    <property type="match status" value="1"/>
</dbReference>
<organism evidence="1 2">
    <name type="scientific">Sulfuriroseicoccus oceanibius</name>
    <dbReference type="NCBI Taxonomy" id="2707525"/>
    <lineage>
        <taxon>Bacteria</taxon>
        <taxon>Pseudomonadati</taxon>
        <taxon>Verrucomicrobiota</taxon>
        <taxon>Verrucomicrobiia</taxon>
        <taxon>Verrucomicrobiales</taxon>
        <taxon>Verrucomicrobiaceae</taxon>
        <taxon>Sulfuriroseicoccus</taxon>
    </lineage>
</organism>
<gene>
    <name evidence="1" type="ORF">G3M56_012120</name>
</gene>
<dbReference type="KEGG" id="soa:G3M56_012120"/>
<name>A0A6B3L4Z8_9BACT</name>
<evidence type="ECO:0000313" key="1">
    <source>
        <dbReference type="EMBL" id="QQL44621.1"/>
    </source>
</evidence>
<evidence type="ECO:0000313" key="2">
    <source>
        <dbReference type="Proteomes" id="UP000475117"/>
    </source>
</evidence>